<dbReference type="GO" id="GO:0016020">
    <property type="term" value="C:membrane"/>
    <property type="evidence" value="ECO:0007669"/>
    <property type="project" value="UniProtKB-SubCell"/>
</dbReference>
<evidence type="ECO:0000256" key="2">
    <source>
        <dbReference type="ARBA" id="ARBA00001946"/>
    </source>
</evidence>
<dbReference type="PIRSF" id="PIRSF000848">
    <property type="entry name" value="CDP_diag_ino_3_P"/>
    <property type="match status" value="1"/>
</dbReference>
<feature type="transmembrane region" description="Helical" evidence="19">
    <location>
        <begin position="137"/>
        <end position="162"/>
    </location>
</feature>
<evidence type="ECO:0000256" key="11">
    <source>
        <dbReference type="ARBA" id="ARBA00022989"/>
    </source>
</evidence>
<evidence type="ECO:0000256" key="4">
    <source>
        <dbReference type="ARBA" id="ARBA00010441"/>
    </source>
</evidence>
<keyword evidence="7 17" id="KW-0808">Transferase</keyword>
<evidence type="ECO:0000256" key="7">
    <source>
        <dbReference type="ARBA" id="ARBA00022679"/>
    </source>
</evidence>
<dbReference type="GO" id="GO:0003881">
    <property type="term" value="F:CDP-diacylglycerol-inositol 3-phosphatidyltransferase activity"/>
    <property type="evidence" value="ECO:0007669"/>
    <property type="project" value="UniProtKB-UniRule"/>
</dbReference>
<comment type="cofactor">
    <cofactor evidence="2">
        <name>Mg(2+)</name>
        <dbReference type="ChEBI" id="CHEBI:18420"/>
    </cofactor>
</comment>
<sequence>MAEQQGKHRTVMGVFFYVPNVIGYMRILLSIYSLAVAFTDYRTSVLCYALSFTCDYFDGFFARLCDQCSSFGAVLDMVTDRCSTAGLLIVLSHLYPQYMMLFMYLLILDFSSHWYHMYSSRGHHKLVSAERNFLLRFYYGCYPFFGFCCVGTELFYILLYVLYFDPKLLIPIINVPVMQLCYYVCLPACVCKIFTNLAQLFSAAHSIASEDVALANKTQ</sequence>
<evidence type="ECO:0000256" key="14">
    <source>
        <dbReference type="ARBA" id="ARBA00023209"/>
    </source>
</evidence>
<dbReference type="PROSITE" id="PS00379">
    <property type="entry name" value="CDP_ALCOHOL_P_TRANSF"/>
    <property type="match status" value="1"/>
</dbReference>
<comment type="cofactor">
    <cofactor evidence="1">
        <name>Mn(2+)</name>
        <dbReference type="ChEBI" id="CHEBI:29035"/>
    </cofactor>
</comment>
<evidence type="ECO:0000256" key="1">
    <source>
        <dbReference type="ARBA" id="ARBA00001936"/>
    </source>
</evidence>
<dbReference type="FunFam" id="1.20.120.1760:FF:000003">
    <property type="entry name" value="CDP-diacylglycerol--inositol 3-phosphatidyltransferase"/>
    <property type="match status" value="1"/>
</dbReference>
<evidence type="ECO:0000256" key="9">
    <source>
        <dbReference type="ARBA" id="ARBA00022723"/>
    </source>
</evidence>
<keyword evidence="13 17" id="KW-0472">Membrane</keyword>
<keyword evidence="16 17" id="KW-1208">Phospholipid metabolism</keyword>
<keyword evidence="15" id="KW-0464">Manganese</keyword>
<evidence type="ECO:0000256" key="16">
    <source>
        <dbReference type="ARBA" id="ARBA00023264"/>
    </source>
</evidence>
<dbReference type="GO" id="GO:0005794">
    <property type="term" value="C:Golgi apparatus"/>
    <property type="evidence" value="ECO:0007669"/>
    <property type="project" value="TreeGrafter"/>
</dbReference>
<evidence type="ECO:0000313" key="20">
    <source>
        <dbReference type="EMBL" id="RQM10217.1"/>
    </source>
</evidence>
<dbReference type="EMBL" id="QKXF01000650">
    <property type="protein sequence ID" value="RQM10217.1"/>
    <property type="molecule type" value="Genomic_DNA"/>
</dbReference>
<evidence type="ECO:0000256" key="19">
    <source>
        <dbReference type="SAM" id="Phobius"/>
    </source>
</evidence>
<comment type="subcellular location">
    <subcellularLocation>
        <location evidence="3">Membrane</location>
        <topology evidence="3">Multi-pass membrane protein</topology>
    </subcellularLocation>
</comment>
<dbReference type="InterPro" id="IPR000462">
    <property type="entry name" value="CDP-OH_P_trans"/>
</dbReference>
<name>A0A425BZI3_9STRA</name>
<feature type="transmembrane region" description="Helical" evidence="19">
    <location>
        <begin position="168"/>
        <end position="190"/>
    </location>
</feature>
<evidence type="ECO:0000256" key="5">
    <source>
        <dbReference type="ARBA" id="ARBA00013212"/>
    </source>
</evidence>
<evidence type="ECO:0000256" key="6">
    <source>
        <dbReference type="ARBA" id="ARBA00022516"/>
    </source>
</evidence>
<evidence type="ECO:0000256" key="18">
    <source>
        <dbReference type="RuleBase" id="RU003750"/>
    </source>
</evidence>
<dbReference type="GO" id="GO:0046872">
    <property type="term" value="F:metal ion binding"/>
    <property type="evidence" value="ECO:0007669"/>
    <property type="project" value="UniProtKB-KW"/>
</dbReference>
<dbReference type="VEuPathDB" id="FungiDB:DD237_003173"/>
<keyword evidence="14 17" id="KW-0594">Phospholipid biosynthesis</keyword>
<comment type="catalytic activity">
    <reaction evidence="17">
        <text>a CDP-1,2-diacyl-sn-glycerol + myo-inositol = a 1,2-diacyl-sn-glycero-3-phospho-(1D-myo-inositol) + CMP + H(+)</text>
        <dbReference type="Rhea" id="RHEA:11580"/>
        <dbReference type="ChEBI" id="CHEBI:15378"/>
        <dbReference type="ChEBI" id="CHEBI:17268"/>
        <dbReference type="ChEBI" id="CHEBI:57880"/>
        <dbReference type="ChEBI" id="CHEBI:58332"/>
        <dbReference type="ChEBI" id="CHEBI:60377"/>
        <dbReference type="EC" id="2.7.8.11"/>
    </reaction>
</comment>
<keyword evidence="6 17" id="KW-0444">Lipid biosynthesis</keyword>
<evidence type="ECO:0000256" key="10">
    <source>
        <dbReference type="ARBA" id="ARBA00022842"/>
    </source>
</evidence>
<evidence type="ECO:0000256" key="12">
    <source>
        <dbReference type="ARBA" id="ARBA00023098"/>
    </source>
</evidence>
<reference evidence="20 21" key="1">
    <citation type="submission" date="2018-06" db="EMBL/GenBank/DDBJ databases">
        <title>Comparative genomics of downy mildews reveals potential adaptations to biotrophy.</title>
        <authorList>
            <person name="Fletcher K."/>
            <person name="Klosterman S.J."/>
            <person name="Derevnina L."/>
            <person name="Martin F."/>
            <person name="Koike S."/>
            <person name="Reyes Chin-Wo S."/>
            <person name="Mou B."/>
            <person name="Michelmore R."/>
        </authorList>
    </citation>
    <scope>NUCLEOTIDE SEQUENCE [LARGE SCALE GENOMIC DNA]</scope>
    <source>
        <strain evidence="20 21">R13</strain>
    </source>
</reference>
<organism evidence="20 21">
    <name type="scientific">Peronospora effusa</name>
    <dbReference type="NCBI Taxonomy" id="542832"/>
    <lineage>
        <taxon>Eukaryota</taxon>
        <taxon>Sar</taxon>
        <taxon>Stramenopiles</taxon>
        <taxon>Oomycota</taxon>
        <taxon>Peronosporomycetes</taxon>
        <taxon>Peronosporales</taxon>
        <taxon>Peronosporaceae</taxon>
        <taxon>Peronospora</taxon>
    </lineage>
</organism>
<dbReference type="EC" id="2.7.8.11" evidence="5 17"/>
<dbReference type="InterPro" id="IPR048254">
    <property type="entry name" value="CDP_ALCOHOL_P_TRANSF_CS"/>
</dbReference>
<dbReference type="InterPro" id="IPR014387">
    <property type="entry name" value="CDP_diag_ino_3_P_euk"/>
</dbReference>
<dbReference type="GO" id="GO:0006661">
    <property type="term" value="P:phosphatidylinositol biosynthetic process"/>
    <property type="evidence" value="ECO:0007669"/>
    <property type="project" value="TreeGrafter"/>
</dbReference>
<dbReference type="InterPro" id="IPR043130">
    <property type="entry name" value="CDP-OH_PTrfase_TM_dom"/>
</dbReference>
<proteinExistence type="inferred from homology"/>
<feature type="transmembrane region" description="Helical" evidence="19">
    <location>
        <begin position="12"/>
        <end position="35"/>
    </location>
</feature>
<keyword evidence="12 17" id="KW-0443">Lipid metabolism</keyword>
<dbReference type="PANTHER" id="PTHR15362:SF4">
    <property type="entry name" value="CDP-DIACYLGLYCEROL--INOSITOL 3-PHOSPHATIDYLTRANSFERASE"/>
    <property type="match status" value="1"/>
</dbReference>
<comment type="similarity">
    <text evidence="4 17 18">Belongs to the CDP-alcohol phosphatidyltransferase class-I family.</text>
</comment>
<dbReference type="PANTHER" id="PTHR15362">
    <property type="entry name" value="PHOSPHATIDYLINOSITOL SYNTHASE"/>
    <property type="match status" value="1"/>
</dbReference>
<evidence type="ECO:0000256" key="8">
    <source>
        <dbReference type="ARBA" id="ARBA00022692"/>
    </source>
</evidence>
<comment type="caution">
    <text evidence="20">The sequence shown here is derived from an EMBL/GenBank/DDBJ whole genome shotgun (WGS) entry which is preliminary data.</text>
</comment>
<evidence type="ECO:0000256" key="3">
    <source>
        <dbReference type="ARBA" id="ARBA00004141"/>
    </source>
</evidence>
<keyword evidence="8 19" id="KW-0812">Transmembrane</keyword>
<dbReference type="Gene3D" id="1.20.120.1760">
    <property type="match status" value="1"/>
</dbReference>
<protein>
    <recommendedName>
        <fullName evidence="5 17">CDP-diacylglycerol--inositol 3-phosphatidyltransferase</fullName>
        <ecNumber evidence="5 17">2.7.8.11</ecNumber>
    </recommendedName>
</protein>
<gene>
    <name evidence="20" type="ORF">DD237_003173</name>
</gene>
<keyword evidence="10" id="KW-0460">Magnesium</keyword>
<evidence type="ECO:0000256" key="17">
    <source>
        <dbReference type="PIRNR" id="PIRNR000848"/>
    </source>
</evidence>
<keyword evidence="11 19" id="KW-1133">Transmembrane helix</keyword>
<dbReference type="Pfam" id="PF01066">
    <property type="entry name" value="CDP-OH_P_transf"/>
    <property type="match status" value="1"/>
</dbReference>
<accession>A0A425BZI3</accession>
<evidence type="ECO:0000313" key="21">
    <source>
        <dbReference type="Proteomes" id="UP000286097"/>
    </source>
</evidence>
<keyword evidence="9" id="KW-0479">Metal-binding</keyword>
<dbReference type="Proteomes" id="UP000286097">
    <property type="component" value="Unassembled WGS sequence"/>
</dbReference>
<dbReference type="AlphaFoldDB" id="A0A425BZI3"/>
<evidence type="ECO:0000256" key="13">
    <source>
        <dbReference type="ARBA" id="ARBA00023136"/>
    </source>
</evidence>
<evidence type="ECO:0000256" key="15">
    <source>
        <dbReference type="ARBA" id="ARBA00023211"/>
    </source>
</evidence>